<evidence type="ECO:0000256" key="3">
    <source>
        <dbReference type="ARBA" id="ARBA00005081"/>
    </source>
</evidence>
<keyword evidence="6" id="KW-0119">Carbohydrate metabolism</keyword>
<dbReference type="GO" id="GO:0019262">
    <property type="term" value="P:N-acetylneuraminate catabolic process"/>
    <property type="evidence" value="ECO:0007669"/>
    <property type="project" value="TreeGrafter"/>
</dbReference>
<proteinExistence type="predicted"/>
<dbReference type="GO" id="GO:0005829">
    <property type="term" value="C:cytosol"/>
    <property type="evidence" value="ECO:0007669"/>
    <property type="project" value="TreeGrafter"/>
</dbReference>
<protein>
    <recommendedName>
        <fullName evidence="4">N-acylglucosamine-6-phosphate 2-epimerase</fullName>
        <ecNumber evidence="4">5.1.3.9</ecNumber>
    </recommendedName>
</protein>
<dbReference type="NCBIfam" id="NF002231">
    <property type="entry name" value="PRK01130.1"/>
    <property type="match status" value="1"/>
</dbReference>
<dbReference type="CDD" id="cd04729">
    <property type="entry name" value="NanE"/>
    <property type="match status" value="1"/>
</dbReference>
<comment type="catalytic activity">
    <reaction evidence="1">
        <text>an N-acyl-D-glucosamine 6-phosphate = an N-acyl-D-mannosamine 6-phosphate</text>
        <dbReference type="Rhea" id="RHEA:23932"/>
        <dbReference type="ChEBI" id="CHEBI:57599"/>
        <dbReference type="ChEBI" id="CHEBI:57666"/>
        <dbReference type="EC" id="5.1.3.9"/>
    </reaction>
</comment>
<comment type="caution">
    <text evidence="7">The sequence shown here is derived from an EMBL/GenBank/DDBJ whole genome shotgun (WGS) entry which is preliminary data.</text>
</comment>
<dbReference type="InterPro" id="IPR007260">
    <property type="entry name" value="NanE"/>
</dbReference>
<dbReference type="InterPro" id="IPR011060">
    <property type="entry name" value="RibuloseP-bd_barrel"/>
</dbReference>
<dbReference type="GO" id="GO:0006053">
    <property type="term" value="P:N-acetylmannosamine catabolic process"/>
    <property type="evidence" value="ECO:0007669"/>
    <property type="project" value="TreeGrafter"/>
</dbReference>
<evidence type="ECO:0000256" key="4">
    <source>
        <dbReference type="ARBA" id="ARBA00013180"/>
    </source>
</evidence>
<reference evidence="7" key="1">
    <citation type="journal article" date="2021" name="PeerJ">
        <title>Extensive microbial diversity within the chicken gut microbiome revealed by metagenomics and culture.</title>
        <authorList>
            <person name="Gilroy R."/>
            <person name="Ravi A."/>
            <person name="Getino M."/>
            <person name="Pursley I."/>
            <person name="Horton D.L."/>
            <person name="Alikhan N.F."/>
            <person name="Baker D."/>
            <person name="Gharbi K."/>
            <person name="Hall N."/>
            <person name="Watson M."/>
            <person name="Adriaenssens E.M."/>
            <person name="Foster-Nyarko E."/>
            <person name="Jarju S."/>
            <person name="Secka A."/>
            <person name="Antonio M."/>
            <person name="Oren A."/>
            <person name="Chaudhuri R.R."/>
            <person name="La Ragione R."/>
            <person name="Hildebrand F."/>
            <person name="Pallen M.J."/>
        </authorList>
    </citation>
    <scope>NUCLEOTIDE SEQUENCE</scope>
    <source>
        <strain evidence="7">CHK121-7720</strain>
    </source>
</reference>
<dbReference type="Pfam" id="PF04131">
    <property type="entry name" value="NanE"/>
    <property type="match status" value="1"/>
</dbReference>
<comment type="pathway">
    <text evidence="3">Amino-sugar metabolism; N-acetylneuraminate degradation; D-fructose 6-phosphate from N-acetylneuraminate: step 3/5.</text>
</comment>
<evidence type="ECO:0000313" key="7">
    <source>
        <dbReference type="EMBL" id="HJG88176.1"/>
    </source>
</evidence>
<dbReference type="AlphaFoldDB" id="A0A921STZ0"/>
<accession>A0A921STZ0</accession>
<evidence type="ECO:0000256" key="2">
    <source>
        <dbReference type="ARBA" id="ARBA00002147"/>
    </source>
</evidence>
<dbReference type="PANTHER" id="PTHR36204:SF1">
    <property type="entry name" value="N-ACETYLMANNOSAMINE-6-PHOSPHATE 2-EPIMERASE-RELATED"/>
    <property type="match status" value="1"/>
</dbReference>
<organism evidence="7 8">
    <name type="scientific">Barnesiella viscericola</name>
    <dbReference type="NCBI Taxonomy" id="397865"/>
    <lineage>
        <taxon>Bacteria</taxon>
        <taxon>Pseudomonadati</taxon>
        <taxon>Bacteroidota</taxon>
        <taxon>Bacteroidia</taxon>
        <taxon>Bacteroidales</taxon>
        <taxon>Barnesiellaceae</taxon>
        <taxon>Barnesiella</taxon>
    </lineage>
</organism>
<dbReference type="Proteomes" id="UP000757103">
    <property type="component" value="Unassembled WGS sequence"/>
</dbReference>
<evidence type="ECO:0000313" key="8">
    <source>
        <dbReference type="Proteomes" id="UP000757103"/>
    </source>
</evidence>
<dbReference type="InterPro" id="IPR013785">
    <property type="entry name" value="Aldolase_TIM"/>
</dbReference>
<evidence type="ECO:0000256" key="1">
    <source>
        <dbReference type="ARBA" id="ARBA00000056"/>
    </source>
</evidence>
<comment type="function">
    <text evidence="2">Converts N-acetylmannosamine-6-phosphate (ManNAc-6-P) to N-acetylglucosamine-6-phosphate (GlcNAc-6-P).</text>
</comment>
<name>A0A921STZ0_9BACT</name>
<evidence type="ECO:0000256" key="6">
    <source>
        <dbReference type="ARBA" id="ARBA00023277"/>
    </source>
</evidence>
<dbReference type="GO" id="GO:0047465">
    <property type="term" value="F:N-acylglucosamine-6-phosphate 2-epimerase activity"/>
    <property type="evidence" value="ECO:0007669"/>
    <property type="project" value="UniProtKB-EC"/>
</dbReference>
<dbReference type="PANTHER" id="PTHR36204">
    <property type="entry name" value="N-ACETYLMANNOSAMINE-6-PHOSPHATE 2-EPIMERASE-RELATED"/>
    <property type="match status" value="1"/>
</dbReference>
<reference evidence="7" key="2">
    <citation type="submission" date="2021-09" db="EMBL/GenBank/DDBJ databases">
        <authorList>
            <person name="Gilroy R."/>
        </authorList>
    </citation>
    <scope>NUCLEOTIDE SEQUENCE</scope>
    <source>
        <strain evidence="7">CHK121-7720</strain>
    </source>
</reference>
<dbReference type="Gene3D" id="3.20.20.70">
    <property type="entry name" value="Aldolase class I"/>
    <property type="match status" value="1"/>
</dbReference>
<dbReference type="EMBL" id="DYUD01000009">
    <property type="protein sequence ID" value="HJG88176.1"/>
    <property type="molecule type" value="Genomic_DNA"/>
</dbReference>
<dbReference type="SUPFAM" id="SSF51366">
    <property type="entry name" value="Ribulose-phoshate binding barrel"/>
    <property type="match status" value="1"/>
</dbReference>
<evidence type="ECO:0000256" key="5">
    <source>
        <dbReference type="ARBA" id="ARBA00023235"/>
    </source>
</evidence>
<gene>
    <name evidence="7" type="ORF">K8U91_01690</name>
</gene>
<dbReference type="RefSeq" id="WP_273305253.1">
    <property type="nucleotide sequence ID" value="NZ_CALUJX010000013.1"/>
</dbReference>
<keyword evidence="5" id="KW-0413">Isomerase</keyword>
<sequence>MTVLEKIRNGLIVSCQAEEGSPFNTPKGVGDFARCAELGGAVGIRSCGVEKSLYIMQNTSLPVICLTKSTFDDGFVRITGSFAEVEALLNINATFIAVDGTNRLREKIYTGPDFIHKIKQMHPDILVMADIATPQEAVACYEAGADCVSTTLCGYTSDTISVNHKQPSFEVLQECIRLLPHGFPIMAEGRFNKPEYAAQAIEEGAWAVIVGTSITRPQIITQWYVDAIKQTVAQTH</sequence>
<dbReference type="EC" id="5.1.3.9" evidence="4"/>